<comment type="caution">
    <text evidence="1">The sequence shown here is derived from an EMBL/GenBank/DDBJ whole genome shotgun (WGS) entry which is preliminary data.</text>
</comment>
<gene>
    <name evidence="1" type="ORF">E6O75_ATG01826</name>
</gene>
<reference evidence="1 2" key="1">
    <citation type="submission" date="2019-04" db="EMBL/GenBank/DDBJ databases">
        <title>High contiguity whole genome sequence and gene annotation resource for two Venturia nashicola isolates.</title>
        <authorList>
            <person name="Prokchorchik M."/>
            <person name="Won K."/>
            <person name="Lee Y."/>
            <person name="Choi E.D."/>
            <person name="Segonzac C."/>
            <person name="Sohn K.H."/>
        </authorList>
    </citation>
    <scope>NUCLEOTIDE SEQUENCE [LARGE SCALE GENOMIC DNA]</scope>
    <source>
        <strain evidence="1 2">PRI2</strain>
    </source>
</reference>
<dbReference type="EMBL" id="SNSC02000007">
    <property type="protein sequence ID" value="TID22652.1"/>
    <property type="molecule type" value="Genomic_DNA"/>
</dbReference>
<evidence type="ECO:0000313" key="1">
    <source>
        <dbReference type="EMBL" id="TID22652.1"/>
    </source>
</evidence>
<accession>A0A4Z1PJZ1</accession>
<sequence length="119" mass="13463">MRLIRTRLGESTLGILLVSMNFMDCNTSSNQIDVLDLSYVPPLTSHHTMHKRRSNNPALIPSLSQKYRHRNTTNKCQAITQSYMRASRPDRSVRCDKVNTVISDVLAYLLVRLSCGGIV</sequence>
<name>A0A4Z1PJZ1_9PEZI</name>
<proteinExistence type="predicted"/>
<dbReference type="AlphaFoldDB" id="A0A4Z1PJZ1"/>
<protein>
    <submittedName>
        <fullName evidence="1">Uncharacterized protein</fullName>
    </submittedName>
</protein>
<organism evidence="1 2">
    <name type="scientific">Venturia nashicola</name>
    <dbReference type="NCBI Taxonomy" id="86259"/>
    <lineage>
        <taxon>Eukaryota</taxon>
        <taxon>Fungi</taxon>
        <taxon>Dikarya</taxon>
        <taxon>Ascomycota</taxon>
        <taxon>Pezizomycotina</taxon>
        <taxon>Dothideomycetes</taxon>
        <taxon>Pleosporomycetidae</taxon>
        <taxon>Venturiales</taxon>
        <taxon>Venturiaceae</taxon>
        <taxon>Venturia</taxon>
    </lineage>
</organism>
<evidence type="ECO:0000313" key="2">
    <source>
        <dbReference type="Proteomes" id="UP000298493"/>
    </source>
</evidence>
<keyword evidence="2" id="KW-1185">Reference proteome</keyword>
<dbReference type="Proteomes" id="UP000298493">
    <property type="component" value="Unassembled WGS sequence"/>
</dbReference>